<organism evidence="7 8">
    <name type="scientific">Sulfuritalea hydrogenivorans sk43H</name>
    <dbReference type="NCBI Taxonomy" id="1223802"/>
    <lineage>
        <taxon>Bacteria</taxon>
        <taxon>Pseudomonadati</taxon>
        <taxon>Pseudomonadota</taxon>
        <taxon>Betaproteobacteria</taxon>
        <taxon>Nitrosomonadales</taxon>
        <taxon>Sterolibacteriaceae</taxon>
        <taxon>Sulfuritalea</taxon>
    </lineage>
</organism>
<feature type="transmembrane region" description="Helical" evidence="6">
    <location>
        <begin position="171"/>
        <end position="189"/>
    </location>
</feature>
<dbReference type="GO" id="GO:0005886">
    <property type="term" value="C:plasma membrane"/>
    <property type="evidence" value="ECO:0007669"/>
    <property type="project" value="UniProtKB-SubCell"/>
</dbReference>
<dbReference type="AlphaFoldDB" id="W0SDD5"/>
<comment type="subcellular location">
    <subcellularLocation>
        <location evidence="1">Cell membrane</location>
        <topology evidence="1">Multi-pass membrane protein</topology>
    </subcellularLocation>
</comment>
<dbReference type="CDD" id="cd06581">
    <property type="entry name" value="TM_PBP1_LivM_like"/>
    <property type="match status" value="1"/>
</dbReference>
<keyword evidence="2" id="KW-1003">Cell membrane</keyword>
<dbReference type="OrthoDB" id="9034298at2"/>
<evidence type="ECO:0000313" key="7">
    <source>
        <dbReference type="EMBL" id="BAO28937.1"/>
    </source>
</evidence>
<dbReference type="PANTHER" id="PTHR30482">
    <property type="entry name" value="HIGH-AFFINITY BRANCHED-CHAIN AMINO ACID TRANSPORT SYSTEM PERMEASE"/>
    <property type="match status" value="1"/>
</dbReference>
<sequence length="424" mass="44683">MNSAIFPRGRLLLWGSCLALVVALPLAFKSGFMISLLCQMGVMVVFALSYNMLLGQTGLLSFGHAVYYGIGAFITMHTLNYIGKDGSPLLVALLPLVGGLAGLLAGVVLGYVTTKKAGTTFAMISLGIGELVAACALMFPGFFGGEGGVSGNRVIAKQSFLGFTWGPQVEMYGLIVAWAFLATVAMFALTQTPLGRMANAVRDNPERAEFVGYDTQRVRYLMLILSGFFAGVAGGLTALNYEIVTAETLNAHTSGVVLLMSFVGGIGFFYGPIIGAILITVMQIVVGGMTHAWLLYFGLFFLFMVLMAPGGIASVIAIQRNLWMAGLFGRMVPHYLAVAVPILILLAGLVGLVEMSYALLAGEGVGAGDTATKVMKMELHLNTAVPWLAALGVTAAGLALTRWIGGRTRAAWNSTLATLHGDKS</sequence>
<feature type="transmembrane region" description="Helical" evidence="6">
    <location>
        <begin position="65"/>
        <end position="83"/>
    </location>
</feature>
<feature type="transmembrane region" description="Helical" evidence="6">
    <location>
        <begin position="220"/>
        <end position="239"/>
    </location>
</feature>
<feature type="transmembrane region" description="Helical" evidence="6">
    <location>
        <begin position="338"/>
        <end position="360"/>
    </location>
</feature>
<dbReference type="InterPro" id="IPR043428">
    <property type="entry name" value="LivM-like"/>
</dbReference>
<keyword evidence="8" id="KW-1185">Reference proteome</keyword>
<dbReference type="InterPro" id="IPR001851">
    <property type="entry name" value="ABC_transp_permease"/>
</dbReference>
<dbReference type="Proteomes" id="UP000031637">
    <property type="component" value="Chromosome"/>
</dbReference>
<evidence type="ECO:0000256" key="4">
    <source>
        <dbReference type="ARBA" id="ARBA00022989"/>
    </source>
</evidence>
<evidence type="ECO:0000256" key="5">
    <source>
        <dbReference type="ARBA" id="ARBA00023136"/>
    </source>
</evidence>
<dbReference type="HOGENOM" id="CLU_031365_0_1_4"/>
<gene>
    <name evidence="7" type="ORF">SUTH_01137</name>
</gene>
<keyword evidence="5 6" id="KW-0472">Membrane</keyword>
<feature type="transmembrane region" description="Helical" evidence="6">
    <location>
        <begin position="124"/>
        <end position="143"/>
    </location>
</feature>
<feature type="transmembrane region" description="Helical" evidence="6">
    <location>
        <begin position="33"/>
        <end position="53"/>
    </location>
</feature>
<evidence type="ECO:0000313" key="8">
    <source>
        <dbReference type="Proteomes" id="UP000031637"/>
    </source>
</evidence>
<feature type="transmembrane region" description="Helical" evidence="6">
    <location>
        <begin position="293"/>
        <end position="318"/>
    </location>
</feature>
<feature type="transmembrane region" description="Helical" evidence="6">
    <location>
        <begin position="381"/>
        <end position="404"/>
    </location>
</feature>
<feature type="transmembrane region" description="Helical" evidence="6">
    <location>
        <begin position="259"/>
        <end position="281"/>
    </location>
</feature>
<name>W0SDD5_9PROT</name>
<evidence type="ECO:0000256" key="1">
    <source>
        <dbReference type="ARBA" id="ARBA00004651"/>
    </source>
</evidence>
<dbReference type="PANTHER" id="PTHR30482:SF17">
    <property type="entry name" value="ABC TRANSPORTER ATP-BINDING PROTEIN"/>
    <property type="match status" value="1"/>
</dbReference>
<dbReference type="KEGG" id="shd:SUTH_01137"/>
<protein>
    <submittedName>
        <fullName evidence="7">ABC transporter permease</fullName>
    </submittedName>
</protein>
<dbReference type="STRING" id="1223802.SUTH_01137"/>
<keyword evidence="4 6" id="KW-1133">Transmembrane helix</keyword>
<evidence type="ECO:0000256" key="2">
    <source>
        <dbReference type="ARBA" id="ARBA00022475"/>
    </source>
</evidence>
<dbReference type="EMBL" id="AP012547">
    <property type="protein sequence ID" value="BAO28937.1"/>
    <property type="molecule type" value="Genomic_DNA"/>
</dbReference>
<evidence type="ECO:0000256" key="3">
    <source>
        <dbReference type="ARBA" id="ARBA00022692"/>
    </source>
</evidence>
<evidence type="ECO:0000256" key="6">
    <source>
        <dbReference type="SAM" id="Phobius"/>
    </source>
</evidence>
<keyword evidence="3 6" id="KW-0812">Transmembrane</keyword>
<dbReference type="Pfam" id="PF02653">
    <property type="entry name" value="BPD_transp_2"/>
    <property type="match status" value="1"/>
</dbReference>
<accession>W0SDD5</accession>
<reference evidence="7 8" key="1">
    <citation type="journal article" date="2014" name="Syst. Appl. Microbiol.">
        <title>Complete genomes of freshwater sulfur oxidizers Sulfuricella denitrificans skB26 and Sulfuritalea hydrogenivorans sk43H: genetic insights into the sulfur oxidation pathway of betaproteobacteria.</title>
        <authorList>
            <person name="Watanabe T."/>
            <person name="Kojima H."/>
            <person name="Fukui M."/>
        </authorList>
    </citation>
    <scope>NUCLEOTIDE SEQUENCE [LARGE SCALE GENOMIC DNA]</scope>
    <source>
        <strain evidence="7">DSM22779</strain>
    </source>
</reference>
<dbReference type="GO" id="GO:0015658">
    <property type="term" value="F:branched-chain amino acid transmembrane transporter activity"/>
    <property type="evidence" value="ECO:0007669"/>
    <property type="project" value="InterPro"/>
</dbReference>
<dbReference type="RefSeq" id="WP_052473291.1">
    <property type="nucleotide sequence ID" value="NZ_AP012547.1"/>
</dbReference>
<proteinExistence type="predicted"/>
<feature type="transmembrane region" description="Helical" evidence="6">
    <location>
        <begin position="89"/>
        <end position="112"/>
    </location>
</feature>